<keyword evidence="3 7" id="KW-0812">Transmembrane</keyword>
<evidence type="ECO:0000256" key="4">
    <source>
        <dbReference type="ARBA" id="ARBA00022989"/>
    </source>
</evidence>
<evidence type="ECO:0000256" key="6">
    <source>
        <dbReference type="RuleBase" id="RU004057"/>
    </source>
</evidence>
<protein>
    <recommendedName>
        <fullName evidence="8">MotA/TolQ/ExbB proton channel domain-containing protein</fullName>
    </recommendedName>
</protein>
<accession>A0A023BQB9</accession>
<feature type="transmembrane region" description="Helical" evidence="7">
    <location>
        <begin position="67"/>
        <end position="91"/>
    </location>
</feature>
<gene>
    <name evidence="9" type="ORF">ATO12_24570</name>
</gene>
<sequence length="141" mass="15984">MLNIVKLFIFQNETSSIFTYLGERIEEGGVFFMIPIVVLFLLVVFIIIKNIWVVIQKGIPSEKYINLINSIGLLTLVWGLLGQLIGIVGMFDKVERIDEISTHVFASGLKVSVLPAIFGFFVFIVSRIATIIFTWITKEKE</sequence>
<keyword evidence="2" id="KW-1003">Cell membrane</keyword>
<dbReference type="GO" id="GO:0015031">
    <property type="term" value="P:protein transport"/>
    <property type="evidence" value="ECO:0007669"/>
    <property type="project" value="UniProtKB-KW"/>
</dbReference>
<name>A0A023BQB9_9FLAO</name>
<feature type="transmembrane region" description="Helical" evidence="7">
    <location>
        <begin position="30"/>
        <end position="55"/>
    </location>
</feature>
<organism evidence="9 10">
    <name type="scientific">Aquimarina atlantica</name>
    <dbReference type="NCBI Taxonomy" id="1317122"/>
    <lineage>
        <taxon>Bacteria</taxon>
        <taxon>Pseudomonadati</taxon>
        <taxon>Bacteroidota</taxon>
        <taxon>Flavobacteriia</taxon>
        <taxon>Flavobacteriales</taxon>
        <taxon>Flavobacteriaceae</taxon>
        <taxon>Aquimarina</taxon>
    </lineage>
</organism>
<dbReference type="AlphaFoldDB" id="A0A023BQB9"/>
<dbReference type="STRING" id="1317122.ATO12_24570"/>
<dbReference type="InterPro" id="IPR002898">
    <property type="entry name" value="MotA_ExbB_proton_chnl"/>
</dbReference>
<comment type="caution">
    <text evidence="9">The sequence shown here is derived from an EMBL/GenBank/DDBJ whole genome shotgun (WGS) entry which is preliminary data.</text>
</comment>
<dbReference type="GO" id="GO:0005886">
    <property type="term" value="C:plasma membrane"/>
    <property type="evidence" value="ECO:0007669"/>
    <property type="project" value="UniProtKB-SubCell"/>
</dbReference>
<keyword evidence="6" id="KW-0653">Protein transport</keyword>
<evidence type="ECO:0000313" key="9">
    <source>
        <dbReference type="EMBL" id="EZH72114.1"/>
    </source>
</evidence>
<reference evidence="9 10" key="1">
    <citation type="submission" date="2014-04" db="EMBL/GenBank/DDBJ databases">
        <title>Aquimarina sp. 22II-S11-z7 Genome Sequencing.</title>
        <authorList>
            <person name="Lai Q."/>
        </authorList>
    </citation>
    <scope>NUCLEOTIDE SEQUENCE [LARGE SCALE GENOMIC DNA]</scope>
    <source>
        <strain evidence="9 10">22II-S11-z7</strain>
    </source>
</reference>
<feature type="domain" description="MotA/TolQ/ExbB proton channel" evidence="8">
    <location>
        <begin position="62"/>
        <end position="132"/>
    </location>
</feature>
<evidence type="ECO:0000313" key="10">
    <source>
        <dbReference type="Proteomes" id="UP000023541"/>
    </source>
</evidence>
<keyword evidence="4 7" id="KW-1133">Transmembrane helix</keyword>
<dbReference type="Pfam" id="PF01618">
    <property type="entry name" value="MotA_ExbB"/>
    <property type="match status" value="1"/>
</dbReference>
<feature type="transmembrane region" description="Helical" evidence="7">
    <location>
        <begin position="111"/>
        <end position="136"/>
    </location>
</feature>
<dbReference type="EMBL" id="AQRA01000009">
    <property type="protein sequence ID" value="EZH72114.1"/>
    <property type="molecule type" value="Genomic_DNA"/>
</dbReference>
<dbReference type="eggNOG" id="COG0811">
    <property type="taxonomic scope" value="Bacteria"/>
</dbReference>
<keyword evidence="6" id="KW-0813">Transport</keyword>
<dbReference type="Proteomes" id="UP000023541">
    <property type="component" value="Unassembled WGS sequence"/>
</dbReference>
<keyword evidence="5 7" id="KW-0472">Membrane</keyword>
<evidence type="ECO:0000256" key="3">
    <source>
        <dbReference type="ARBA" id="ARBA00022692"/>
    </source>
</evidence>
<evidence type="ECO:0000259" key="8">
    <source>
        <dbReference type="Pfam" id="PF01618"/>
    </source>
</evidence>
<keyword evidence="10" id="KW-1185">Reference proteome</keyword>
<comment type="similarity">
    <text evidence="6">Belongs to the exbB/tolQ family.</text>
</comment>
<evidence type="ECO:0000256" key="5">
    <source>
        <dbReference type="ARBA" id="ARBA00023136"/>
    </source>
</evidence>
<comment type="subcellular location">
    <subcellularLocation>
        <location evidence="1">Cell membrane</location>
        <topology evidence="1">Multi-pass membrane protein</topology>
    </subcellularLocation>
    <subcellularLocation>
        <location evidence="6">Membrane</location>
        <topology evidence="6">Multi-pass membrane protein</topology>
    </subcellularLocation>
</comment>
<evidence type="ECO:0000256" key="1">
    <source>
        <dbReference type="ARBA" id="ARBA00004651"/>
    </source>
</evidence>
<proteinExistence type="inferred from homology"/>
<evidence type="ECO:0000256" key="2">
    <source>
        <dbReference type="ARBA" id="ARBA00022475"/>
    </source>
</evidence>
<evidence type="ECO:0000256" key="7">
    <source>
        <dbReference type="SAM" id="Phobius"/>
    </source>
</evidence>